<organism evidence="2 3">
    <name type="scientific">Streptomyces scabiei</name>
    <dbReference type="NCBI Taxonomy" id="1930"/>
    <lineage>
        <taxon>Bacteria</taxon>
        <taxon>Bacillati</taxon>
        <taxon>Actinomycetota</taxon>
        <taxon>Actinomycetes</taxon>
        <taxon>Kitasatosporales</taxon>
        <taxon>Streptomycetaceae</taxon>
        <taxon>Streptomyces</taxon>
    </lineage>
</organism>
<name>A0A100JTG5_STRSC</name>
<dbReference type="InterPro" id="IPR032557">
    <property type="entry name" value="DUF4935"/>
</dbReference>
<dbReference type="EMBL" id="BCMM01000030">
    <property type="protein sequence ID" value="GAQ65371.1"/>
    <property type="molecule type" value="Genomic_DNA"/>
</dbReference>
<evidence type="ECO:0000313" key="2">
    <source>
        <dbReference type="EMBL" id="GAQ65371.1"/>
    </source>
</evidence>
<feature type="domain" description="DUF4935" evidence="1">
    <location>
        <begin position="2"/>
        <end position="163"/>
    </location>
</feature>
<dbReference type="Pfam" id="PF16289">
    <property type="entry name" value="PIN_12"/>
    <property type="match status" value="1"/>
</dbReference>
<evidence type="ECO:0000313" key="3">
    <source>
        <dbReference type="Proteomes" id="UP000067448"/>
    </source>
</evidence>
<evidence type="ECO:0000259" key="1">
    <source>
        <dbReference type="Pfam" id="PF16289"/>
    </source>
</evidence>
<accession>A0A100JTG5</accession>
<dbReference type="RefSeq" id="WP_059082737.1">
    <property type="nucleotide sequence ID" value="NZ_BCMM01000030.1"/>
</dbReference>
<dbReference type="OrthoDB" id="4015512at2"/>
<dbReference type="AlphaFoldDB" id="A0A100JTG5"/>
<reference evidence="3" key="3">
    <citation type="submission" date="2016-02" db="EMBL/GenBank/DDBJ databases">
        <title>Draft genome of pathogenic Streptomyces sp. in Japan.</title>
        <authorList>
            <person name="Tomihama T."/>
            <person name="Ikenaga M."/>
            <person name="Sakai M."/>
            <person name="Okubo T."/>
            <person name="Ikeda S."/>
        </authorList>
    </citation>
    <scope>NUCLEOTIDE SEQUENCE [LARGE SCALE GENOMIC DNA]</scope>
    <source>
        <strain evidence="3">S58</strain>
    </source>
</reference>
<dbReference type="Proteomes" id="UP000067448">
    <property type="component" value="Unassembled WGS sequence"/>
</dbReference>
<gene>
    <name evidence="2" type="ORF">SsS58_05780</name>
</gene>
<comment type="caution">
    <text evidence="2">The sequence shown here is derived from an EMBL/GenBank/DDBJ whole genome shotgun (WGS) entry which is preliminary data.</text>
</comment>
<proteinExistence type="predicted"/>
<protein>
    <recommendedName>
        <fullName evidence="1">DUF4935 domain-containing protein</fullName>
    </recommendedName>
</protein>
<reference evidence="3" key="1">
    <citation type="submission" date="2015-11" db="EMBL/GenBank/DDBJ databases">
        <authorList>
            <consortium name="Cross-ministerial Strategic Innovation Promotion Program (SIP) consortium"/>
            <person name="Tomihama T."/>
            <person name="Ikenaga M."/>
            <person name="Sakai M."/>
            <person name="Okubo T."/>
            <person name="Ikeda S."/>
        </authorList>
    </citation>
    <scope>NUCLEOTIDE SEQUENCE [LARGE SCALE GENOMIC DNA]</scope>
    <source>
        <strain evidence="3">S58</strain>
    </source>
</reference>
<reference evidence="2 3" key="2">
    <citation type="journal article" date="2016" name="Genome Announc.">
        <title>Draft Genome Sequences of Streptomyces scabiei S58, Streptomyces turgidiscabies T45, and Streptomyces acidiscabies a10, the Pathogens of Potato Common Scab, Isolated in Japan.</title>
        <authorList>
            <person name="Tomihama T."/>
            <person name="Nishi Y."/>
            <person name="Sakai M."/>
            <person name="Ikenaga M."/>
            <person name="Okubo T."/>
            <person name="Ikeda S."/>
        </authorList>
    </citation>
    <scope>NUCLEOTIDE SEQUENCE [LARGE SCALE GENOMIC DNA]</scope>
    <source>
        <strain evidence="2 3">S58</strain>
    </source>
</reference>
<sequence>MIVFDSNALFGLSPDAPKFDLLRALKRSGRHRVAIPWMVQEELVAQKVIRQAEAHQEAVSAIHALNRVTPWRQEAEPRAFDPEEARRYWRKKYGELFEIIETSGDVARQALLREAHCEKPAKGADAKTKGGARDAAIWLSVVDYLTNNPGETVHFVSANTRDFGDGNDFPSPMGEDLKGLEDRLRLLTSFDAAVAEFTTPLEIDEKHIEEVLVGLLTREETRSPLESAVKDLLIAKTGSWVGTEVNGFLAGLGSTNVYGPVRWNAWLSTPKAFLRRVHEVSGHRIGEEEWYTATVDWILVGYATRPATTSLSLPAASLTENAGRIACQLRSRLLFSSKPGETPTFLQFWPPTALDPAEMADWEPRVLEGMSTPAAATASLGLLLAFLAASFFKNRGKGEESATG</sequence>